<protein>
    <submittedName>
        <fullName evidence="2">Uncharacterized protein</fullName>
    </submittedName>
</protein>
<sequence>MYSNISKLLNSSYFYQIYELFLDLFKIIKNCLNLSISYLNNLLLMVGVNIYKLFGIEFILSSCFGVRLKMVLVILIFKYSLFYREDRYLALVENLALNSKFNCIELELIFLKNLISDSIVIKSQRIKCKILRKFDFKYSTNVTNYFLHPNVNIKMKTSLDYSNNKIITRSFLFDFFKFQSLITFEFINNSNKYKISRCKNFIFNNWDNEIKFLRMRNHSSDKIIKLKFLIVKNEILKSSRNRIKYNFLKILFSLKNFKKITYWKIGYLLQIPKNLTKIIVIFLVSNYLNMFNLKLNDKTQELIVQNNSTILRNFNGLNCLIHCNYRNFFSGIYMKLCF</sequence>
<evidence type="ECO:0000256" key="1">
    <source>
        <dbReference type="SAM" id="Phobius"/>
    </source>
</evidence>
<dbReference type="PIR" id="F90129">
    <property type="entry name" value="F90129"/>
</dbReference>
<keyword evidence="1" id="KW-0812">Transmembrane</keyword>
<dbReference type="EMBL" id="AF083031">
    <property type="protein sequence ID" value="AAK39729.1"/>
    <property type="molecule type" value="Genomic_DNA"/>
</dbReference>
<accession>Q98S53</accession>
<dbReference type="AlphaFoldDB" id="Q98S53"/>
<geneLocation type="nucleomorph" evidence="2"/>
<evidence type="ECO:0000313" key="3">
    <source>
        <dbReference type="Proteomes" id="UP000242167"/>
    </source>
</evidence>
<feature type="transmembrane region" description="Helical" evidence="1">
    <location>
        <begin position="31"/>
        <end position="52"/>
    </location>
</feature>
<evidence type="ECO:0000313" key="2">
    <source>
        <dbReference type="EMBL" id="AAK39729.1"/>
    </source>
</evidence>
<reference evidence="2 3" key="1">
    <citation type="journal article" date="2001" name="Nature">
        <title>The highly reduced genome of an enslaved algal nucleus.</title>
        <authorList>
            <person name="Douglas S."/>
            <person name="Zauner S."/>
            <person name="Fraunholz M."/>
            <person name="Beaton M."/>
            <person name="Penny S."/>
            <person name="Deng L."/>
            <person name="Wu X."/>
            <person name="Reith M."/>
            <person name="Cavalier-Smith T."/>
            <person name="Maier U."/>
        </authorList>
    </citation>
    <scope>NUCLEOTIDE SEQUENCE [LARGE SCALE GENOMIC DNA]</scope>
</reference>
<dbReference type="Proteomes" id="UP000242167">
    <property type="component" value="Nucleomorph 3"/>
</dbReference>
<name>Q98S53_GUITH</name>
<keyword evidence="2" id="KW-0542">Nucleomorph</keyword>
<keyword evidence="1" id="KW-1133">Transmembrane helix</keyword>
<dbReference type="GeneID" id="857202"/>
<proteinExistence type="predicted"/>
<organism evidence="2 3">
    <name type="scientific">Guillardia theta</name>
    <name type="common">Cryptophyte</name>
    <name type="synonym">Cryptomonas phi</name>
    <dbReference type="NCBI Taxonomy" id="55529"/>
    <lineage>
        <taxon>Eukaryota</taxon>
        <taxon>Cryptophyceae</taxon>
        <taxon>Pyrenomonadales</taxon>
        <taxon>Geminigeraceae</taxon>
        <taxon>Guillardia</taxon>
    </lineage>
</organism>
<gene>
    <name evidence="2" type="primary">orf338</name>
</gene>
<dbReference type="RefSeq" id="XP_001713420.1">
    <property type="nucleotide sequence ID" value="XM_001713368.1"/>
</dbReference>
<keyword evidence="1" id="KW-0472">Membrane</keyword>